<dbReference type="STRING" id="1429043.X474_03870"/>
<feature type="domain" description="PNPLA" evidence="5">
    <location>
        <begin position="14"/>
        <end position="174"/>
    </location>
</feature>
<evidence type="ECO:0000259" key="5">
    <source>
        <dbReference type="PROSITE" id="PS51635"/>
    </source>
</evidence>
<comment type="caution">
    <text evidence="4">Lacks conserved residue(s) required for the propagation of feature annotation.</text>
</comment>
<dbReference type="InParanoid" id="A0A0D2GKK7"/>
<feature type="short sequence motif" description="GXSXG" evidence="4">
    <location>
        <begin position="45"/>
        <end position="49"/>
    </location>
</feature>
<keyword evidence="3 4" id="KW-0443">Lipid metabolism</keyword>
<dbReference type="EMBL" id="AZAC01000003">
    <property type="protein sequence ID" value="KIX15297.1"/>
    <property type="molecule type" value="Genomic_DNA"/>
</dbReference>
<name>A0A0D2GKK7_9BACT</name>
<dbReference type="Proteomes" id="UP000032233">
    <property type="component" value="Unassembled WGS sequence"/>
</dbReference>
<comment type="caution">
    <text evidence="6">The sequence shown here is derived from an EMBL/GenBank/DDBJ whole genome shotgun (WGS) entry which is preliminary data.</text>
</comment>
<protein>
    <submittedName>
        <fullName evidence="6">Patatin</fullName>
    </submittedName>
</protein>
<evidence type="ECO:0000256" key="1">
    <source>
        <dbReference type="ARBA" id="ARBA00022801"/>
    </source>
</evidence>
<dbReference type="PANTHER" id="PTHR14226">
    <property type="entry name" value="NEUROPATHY TARGET ESTERASE/SWISS CHEESE D.MELANOGASTER"/>
    <property type="match status" value="1"/>
</dbReference>
<dbReference type="AlphaFoldDB" id="A0A0D2GKK7"/>
<feature type="active site" description="Proton acceptor" evidence="4">
    <location>
        <position position="161"/>
    </location>
</feature>
<sequence>MPQCVSGGTQTVGLALGSGSARGWAHIGVIKALNEAGIEIQCVAGSSIGSIVGAALALDKIQNLEAFARQLNWKQIVSFLDVVFPRSGLIDGEKVTNFFRSHMQDIKIEDIPLPYCAVATNLTMGRECILNKGDLIEAIRASISVPGIFTPVKKDNGYLVDGGLVNPVPVSAVRGLGADFIIAVDLSHDLFNKDPEPEQIAPPQATEIEPPNLAKWKIAQDLADRVREFSSPALSQMRQWIQKDPGPNIFDVLTTSINIMEAQITAVRLAMDPPDLLIQPKLGHIRFMEYHKADQAIAEGYKEAKAQLKRSGLIDY</sequence>
<gene>
    <name evidence="6" type="ORF">X474_03870</name>
</gene>
<evidence type="ECO:0000256" key="3">
    <source>
        <dbReference type="ARBA" id="ARBA00023098"/>
    </source>
</evidence>
<evidence type="ECO:0000313" key="7">
    <source>
        <dbReference type="Proteomes" id="UP000032233"/>
    </source>
</evidence>
<accession>A0A0D2GKK7</accession>
<dbReference type="SUPFAM" id="SSF52151">
    <property type="entry name" value="FabD/lysophospholipase-like"/>
    <property type="match status" value="1"/>
</dbReference>
<dbReference type="InterPro" id="IPR016035">
    <property type="entry name" value="Acyl_Trfase/lysoPLipase"/>
</dbReference>
<dbReference type="Gene3D" id="3.40.1090.10">
    <property type="entry name" value="Cytosolic phospholipase A2 catalytic domain"/>
    <property type="match status" value="1"/>
</dbReference>
<dbReference type="FunCoup" id="A0A0D2GKK7">
    <property type="interactions" value="59"/>
</dbReference>
<keyword evidence="2 4" id="KW-0442">Lipid degradation</keyword>
<dbReference type="Pfam" id="PF01734">
    <property type="entry name" value="Patatin"/>
    <property type="match status" value="1"/>
</dbReference>
<dbReference type="InterPro" id="IPR002641">
    <property type="entry name" value="PNPLA_dom"/>
</dbReference>
<dbReference type="RefSeq" id="WP_044346783.1">
    <property type="nucleotide sequence ID" value="NZ_AZAC01000003.1"/>
</dbReference>
<evidence type="ECO:0000256" key="4">
    <source>
        <dbReference type="PROSITE-ProRule" id="PRU01161"/>
    </source>
</evidence>
<dbReference type="GO" id="GO:0016042">
    <property type="term" value="P:lipid catabolic process"/>
    <property type="evidence" value="ECO:0007669"/>
    <property type="project" value="UniProtKB-UniRule"/>
</dbReference>
<keyword evidence="1 4" id="KW-0378">Hydrolase</keyword>
<feature type="short sequence motif" description="DGA/G" evidence="4">
    <location>
        <begin position="161"/>
        <end position="163"/>
    </location>
</feature>
<dbReference type="InterPro" id="IPR050301">
    <property type="entry name" value="NTE"/>
</dbReference>
<dbReference type="GO" id="GO:0016787">
    <property type="term" value="F:hydrolase activity"/>
    <property type="evidence" value="ECO:0007669"/>
    <property type="project" value="UniProtKB-UniRule"/>
</dbReference>
<evidence type="ECO:0000313" key="6">
    <source>
        <dbReference type="EMBL" id="KIX15297.1"/>
    </source>
</evidence>
<feature type="active site" description="Nucleophile" evidence="4">
    <location>
        <position position="47"/>
    </location>
</feature>
<proteinExistence type="predicted"/>
<dbReference type="PANTHER" id="PTHR14226:SF76">
    <property type="entry name" value="NTE FAMILY PROTEIN RSSA"/>
    <property type="match status" value="1"/>
</dbReference>
<reference evidence="6 7" key="1">
    <citation type="submission" date="2013-11" db="EMBL/GenBank/DDBJ databases">
        <title>Metagenomic analysis of a methanogenic consortium involved in long chain n-alkane degradation.</title>
        <authorList>
            <person name="Davidova I.A."/>
            <person name="Callaghan A.V."/>
            <person name="Wawrik B."/>
            <person name="Pruitt S."/>
            <person name="Marks C."/>
            <person name="Duncan K.E."/>
            <person name="Suflita J.M."/>
        </authorList>
    </citation>
    <scope>NUCLEOTIDE SEQUENCE [LARGE SCALE GENOMIC DNA]</scope>
    <source>
        <strain evidence="6 7">SPR</strain>
    </source>
</reference>
<organism evidence="6 7">
    <name type="scientific">Dethiosulfatarculus sandiegensis</name>
    <dbReference type="NCBI Taxonomy" id="1429043"/>
    <lineage>
        <taxon>Bacteria</taxon>
        <taxon>Pseudomonadati</taxon>
        <taxon>Thermodesulfobacteriota</taxon>
        <taxon>Desulfarculia</taxon>
        <taxon>Desulfarculales</taxon>
        <taxon>Desulfarculaceae</taxon>
        <taxon>Dethiosulfatarculus</taxon>
    </lineage>
</organism>
<evidence type="ECO:0000256" key="2">
    <source>
        <dbReference type="ARBA" id="ARBA00022963"/>
    </source>
</evidence>
<dbReference type="PROSITE" id="PS51635">
    <property type="entry name" value="PNPLA"/>
    <property type="match status" value="1"/>
</dbReference>
<dbReference type="PATRIC" id="fig|1429043.3.peg.824"/>
<keyword evidence="7" id="KW-1185">Reference proteome</keyword>
<dbReference type="OrthoDB" id="5290098at2"/>